<comment type="caution">
    <text evidence="3">The sequence shown here is derived from an EMBL/GenBank/DDBJ whole genome shotgun (WGS) entry which is preliminary data.</text>
</comment>
<organism evidence="3">
    <name type="scientific">Tanacetum cinerariifolium</name>
    <name type="common">Dalmatian daisy</name>
    <name type="synonym">Chrysanthemum cinerariifolium</name>
    <dbReference type="NCBI Taxonomy" id="118510"/>
    <lineage>
        <taxon>Eukaryota</taxon>
        <taxon>Viridiplantae</taxon>
        <taxon>Streptophyta</taxon>
        <taxon>Embryophyta</taxon>
        <taxon>Tracheophyta</taxon>
        <taxon>Spermatophyta</taxon>
        <taxon>Magnoliopsida</taxon>
        <taxon>eudicotyledons</taxon>
        <taxon>Gunneridae</taxon>
        <taxon>Pentapetalae</taxon>
        <taxon>asterids</taxon>
        <taxon>campanulids</taxon>
        <taxon>Asterales</taxon>
        <taxon>Asteraceae</taxon>
        <taxon>Asteroideae</taxon>
        <taxon>Anthemideae</taxon>
        <taxon>Anthemidinae</taxon>
        <taxon>Tanacetum</taxon>
    </lineage>
</organism>
<name>A0A699IDU3_TANCI</name>
<proteinExistence type="predicted"/>
<evidence type="ECO:0000259" key="2">
    <source>
        <dbReference type="Pfam" id="PF07727"/>
    </source>
</evidence>
<evidence type="ECO:0000256" key="1">
    <source>
        <dbReference type="SAM" id="MobiDB-lite"/>
    </source>
</evidence>
<feature type="non-terminal residue" evidence="3">
    <location>
        <position position="1"/>
    </location>
</feature>
<reference evidence="3" key="1">
    <citation type="journal article" date="2019" name="Sci. Rep.">
        <title>Draft genome of Tanacetum cinerariifolium, the natural source of mosquito coil.</title>
        <authorList>
            <person name="Yamashiro T."/>
            <person name="Shiraishi A."/>
            <person name="Satake H."/>
            <person name="Nakayama K."/>
        </authorList>
    </citation>
    <scope>NUCLEOTIDE SEQUENCE</scope>
</reference>
<evidence type="ECO:0000313" key="3">
    <source>
        <dbReference type="EMBL" id="GEZ51988.1"/>
    </source>
</evidence>
<sequence length="363" mass="41364">EESHRVLGSSSGVQKPTVSAFVSKTSENQNKSQNINNNVFKIQNASNNNVSNNQNNSGSNNQKNNGRYNSLSYKNCGMTDVLRLLVGHPNGITVEIRKDLKKDNILGTGSEVGGLYVFNIEWNHLSFTYEALAICVLIDKEDLSEGNNFENFKVPNLLFNTKESNTLRRSSRQLKLPPKLNYYVLDCKARIFEPKSYEEVALDKNWVQAMNEKMHALYENNTWDLVELPRNRRAIRSKWVYKTKLKSTGEIDRYKARLVAKGFNPKEGIDYKETFSLVVKMGTVSQHMHAPIQSYMDLCLRVLRYLKGTPGSGITFEKSEHKSLKKSKKQATLFKSSVEAEYRSMAAATCELIWIVNILKDLK</sequence>
<feature type="domain" description="Reverse transcriptase Ty1/copia-type" evidence="2">
    <location>
        <begin position="220"/>
        <end position="284"/>
    </location>
</feature>
<gene>
    <name evidence="3" type="ORF">Tci_523961</name>
</gene>
<accession>A0A699IDU3</accession>
<dbReference type="Pfam" id="PF07727">
    <property type="entry name" value="RVT_2"/>
    <property type="match status" value="1"/>
</dbReference>
<feature type="compositionally biased region" description="Low complexity" evidence="1">
    <location>
        <begin position="28"/>
        <end position="65"/>
    </location>
</feature>
<dbReference type="InterPro" id="IPR013103">
    <property type="entry name" value="RVT_2"/>
</dbReference>
<feature type="non-terminal residue" evidence="3">
    <location>
        <position position="363"/>
    </location>
</feature>
<dbReference type="AlphaFoldDB" id="A0A699IDU3"/>
<dbReference type="PANTHER" id="PTHR11439">
    <property type="entry name" value="GAG-POL-RELATED RETROTRANSPOSON"/>
    <property type="match status" value="1"/>
</dbReference>
<dbReference type="PANTHER" id="PTHR11439:SF511">
    <property type="match status" value="1"/>
</dbReference>
<feature type="region of interest" description="Disordered" evidence="1">
    <location>
        <begin position="1"/>
        <end position="70"/>
    </location>
</feature>
<protein>
    <recommendedName>
        <fullName evidence="2">Reverse transcriptase Ty1/copia-type domain-containing protein</fullName>
    </recommendedName>
</protein>
<dbReference type="EMBL" id="BKCJ010288929">
    <property type="protein sequence ID" value="GEZ51988.1"/>
    <property type="molecule type" value="Genomic_DNA"/>
</dbReference>
<feature type="compositionally biased region" description="Polar residues" evidence="1">
    <location>
        <begin position="8"/>
        <end position="27"/>
    </location>
</feature>